<dbReference type="WBParaSite" id="snap_masked-unitig_39074-processed-gene-0.0-mRNA-1">
    <property type="protein sequence ID" value="snap_masked-unitig_39074-processed-gene-0.0-mRNA-1"/>
    <property type="gene ID" value="snap_masked-unitig_39074-processed-gene-0.0"/>
</dbReference>
<dbReference type="GO" id="GO:0004368">
    <property type="term" value="F:glycerol-3-phosphate dehydrogenase (quinone) activity"/>
    <property type="evidence" value="ECO:0007669"/>
    <property type="project" value="UniProtKB-EC"/>
</dbReference>
<dbReference type="InterPro" id="IPR011992">
    <property type="entry name" value="EF-hand-dom_pair"/>
</dbReference>
<dbReference type="GO" id="GO:0005509">
    <property type="term" value="F:calcium ion binding"/>
    <property type="evidence" value="ECO:0007669"/>
    <property type="project" value="InterPro"/>
</dbReference>
<dbReference type="Proteomes" id="UP000095280">
    <property type="component" value="Unplaced"/>
</dbReference>
<evidence type="ECO:0000256" key="1">
    <source>
        <dbReference type="ARBA" id="ARBA00004745"/>
    </source>
</evidence>
<keyword evidence="3" id="KW-0285">Flavoprotein</keyword>
<evidence type="ECO:0000256" key="6">
    <source>
        <dbReference type="ARBA" id="ARBA00023002"/>
    </source>
</evidence>
<evidence type="ECO:0000259" key="7">
    <source>
        <dbReference type="PROSITE" id="PS50222"/>
    </source>
</evidence>
<dbReference type="AlphaFoldDB" id="A0A1I8JR87"/>
<accession>A0A1I8JR87</accession>
<keyword evidence="4" id="KW-0274">FAD</keyword>
<dbReference type="InterPro" id="IPR031656">
    <property type="entry name" value="DAO_C"/>
</dbReference>
<dbReference type="GO" id="GO:0005739">
    <property type="term" value="C:mitochondrion"/>
    <property type="evidence" value="ECO:0007669"/>
    <property type="project" value="TreeGrafter"/>
</dbReference>
<dbReference type="Pfam" id="PF16901">
    <property type="entry name" value="DAO_C"/>
    <property type="match status" value="1"/>
</dbReference>
<dbReference type="PANTHER" id="PTHR11985">
    <property type="entry name" value="GLYCEROL-3-PHOSPHATE DEHYDROGENASE"/>
    <property type="match status" value="1"/>
</dbReference>
<evidence type="ECO:0000256" key="5">
    <source>
        <dbReference type="ARBA" id="ARBA00022837"/>
    </source>
</evidence>
<comment type="pathway">
    <text evidence="1">Polyol metabolism; glycerol degradation.</text>
</comment>
<protein>
    <recommendedName>
        <fullName evidence="2">glycerol-3-phosphate dehydrogenase</fullName>
        <ecNumber evidence="2">1.1.5.3</ecNumber>
    </recommendedName>
</protein>
<proteinExistence type="predicted"/>
<name>A0A1I8JR87_9PLAT</name>
<dbReference type="EC" id="1.1.5.3" evidence="2"/>
<dbReference type="PROSITE" id="PS50222">
    <property type="entry name" value="EF_HAND_2"/>
    <property type="match status" value="1"/>
</dbReference>
<dbReference type="Gene3D" id="1.10.8.870">
    <property type="entry name" value="Alpha-glycerophosphate oxidase, cap domain"/>
    <property type="match status" value="1"/>
</dbReference>
<dbReference type="GO" id="GO:0006072">
    <property type="term" value="P:glycerol-3-phosphate metabolic process"/>
    <property type="evidence" value="ECO:0007669"/>
    <property type="project" value="InterPro"/>
</dbReference>
<reference evidence="9" key="1">
    <citation type="submission" date="2016-11" db="UniProtKB">
        <authorList>
            <consortium name="WormBaseParasite"/>
        </authorList>
    </citation>
    <scope>IDENTIFICATION</scope>
</reference>
<dbReference type="Pfam" id="PF00036">
    <property type="entry name" value="EF-hand_1"/>
    <property type="match status" value="1"/>
</dbReference>
<dbReference type="InterPro" id="IPR038299">
    <property type="entry name" value="DAO_C_sf"/>
</dbReference>
<feature type="domain" description="EF-hand" evidence="7">
    <location>
        <begin position="79"/>
        <end position="110"/>
    </location>
</feature>
<dbReference type="InterPro" id="IPR002048">
    <property type="entry name" value="EF_hand_dom"/>
</dbReference>
<keyword evidence="8" id="KW-1185">Reference proteome</keyword>
<dbReference type="SUPFAM" id="SSF47473">
    <property type="entry name" value="EF-hand"/>
    <property type="match status" value="1"/>
</dbReference>
<organism evidence="8 9">
    <name type="scientific">Macrostomum lignano</name>
    <dbReference type="NCBI Taxonomy" id="282301"/>
    <lineage>
        <taxon>Eukaryota</taxon>
        <taxon>Metazoa</taxon>
        <taxon>Spiralia</taxon>
        <taxon>Lophotrochozoa</taxon>
        <taxon>Platyhelminthes</taxon>
        <taxon>Rhabditophora</taxon>
        <taxon>Macrostomorpha</taxon>
        <taxon>Macrostomida</taxon>
        <taxon>Macrostomidae</taxon>
        <taxon>Macrostomum</taxon>
    </lineage>
</organism>
<dbReference type="InterPro" id="IPR000447">
    <property type="entry name" value="G3P_DH_FAD-dep"/>
</dbReference>
<keyword evidence="6" id="KW-0560">Oxidoreductase</keyword>
<evidence type="ECO:0000313" key="9">
    <source>
        <dbReference type="WBParaSite" id="snap_masked-unitig_39074-processed-gene-0.0-mRNA-1"/>
    </source>
</evidence>
<sequence>YAGPCQEYACRAIDILARRTRLAFTNVPRRRRGPARVVAIMAEELGWSDEKCREELKHCKRYLQHEMGYNLKLDSDHRLEPHQIREIIDEVDLNRNGRIEISEFLQYMSA</sequence>
<dbReference type="PANTHER" id="PTHR11985:SF15">
    <property type="entry name" value="GLYCEROL-3-PHOSPHATE DEHYDROGENASE, MITOCHONDRIAL"/>
    <property type="match status" value="1"/>
</dbReference>
<dbReference type="PROSITE" id="PS00018">
    <property type="entry name" value="EF_HAND_1"/>
    <property type="match status" value="1"/>
</dbReference>
<keyword evidence="5" id="KW-0106">Calcium</keyword>
<evidence type="ECO:0000313" key="8">
    <source>
        <dbReference type="Proteomes" id="UP000095280"/>
    </source>
</evidence>
<evidence type="ECO:0000256" key="4">
    <source>
        <dbReference type="ARBA" id="ARBA00022827"/>
    </source>
</evidence>
<evidence type="ECO:0000256" key="2">
    <source>
        <dbReference type="ARBA" id="ARBA00013029"/>
    </source>
</evidence>
<evidence type="ECO:0000256" key="3">
    <source>
        <dbReference type="ARBA" id="ARBA00022630"/>
    </source>
</evidence>
<dbReference type="InterPro" id="IPR018247">
    <property type="entry name" value="EF_Hand_1_Ca_BS"/>
</dbReference>